<dbReference type="EMBL" id="NAJP01000047">
    <property type="protein sequence ID" value="TKA38035.1"/>
    <property type="molecule type" value="Genomic_DNA"/>
</dbReference>
<feature type="DNA-binding region" description="Fork-head" evidence="6">
    <location>
        <begin position="541"/>
        <end position="617"/>
    </location>
</feature>
<feature type="compositionally biased region" description="Low complexity" evidence="7">
    <location>
        <begin position="206"/>
        <end position="218"/>
    </location>
</feature>
<keyword evidence="5 6" id="KW-0539">Nucleus</keyword>
<evidence type="ECO:0000256" key="2">
    <source>
        <dbReference type="ARBA" id="ARBA00023015"/>
    </source>
</evidence>
<reference evidence="9 10" key="1">
    <citation type="submission" date="2017-03" db="EMBL/GenBank/DDBJ databases">
        <title>Genomes of endolithic fungi from Antarctica.</title>
        <authorList>
            <person name="Coleine C."/>
            <person name="Masonjones S."/>
            <person name="Stajich J.E."/>
        </authorList>
    </citation>
    <scope>NUCLEOTIDE SEQUENCE [LARGE SCALE GENOMIC DNA]</scope>
    <source>
        <strain evidence="9 10">CCFEE 5311</strain>
    </source>
</reference>
<feature type="domain" description="Fork-head" evidence="8">
    <location>
        <begin position="541"/>
        <end position="617"/>
    </location>
</feature>
<evidence type="ECO:0000256" key="1">
    <source>
        <dbReference type="ARBA" id="ARBA00004123"/>
    </source>
</evidence>
<feature type="region of interest" description="Disordered" evidence="7">
    <location>
        <begin position="144"/>
        <end position="176"/>
    </location>
</feature>
<dbReference type="Proteomes" id="UP000310066">
    <property type="component" value="Unassembled WGS sequence"/>
</dbReference>
<dbReference type="PRINTS" id="PR00053">
    <property type="entry name" value="FORKHEAD"/>
</dbReference>
<dbReference type="InterPro" id="IPR036390">
    <property type="entry name" value="WH_DNA-bd_sf"/>
</dbReference>
<feature type="compositionally biased region" description="Polar residues" evidence="7">
    <location>
        <begin position="230"/>
        <end position="239"/>
    </location>
</feature>
<sequence>MGQPQQAGLPPESLSTIAPVLSDKGQASVAPVQMISPFIDNAVLTDCERQPSIMGGAETNTSPHPTSASTSANVGTLTKHGTKPASLGPNLNPIWIGHEKSTVSSQKSVASAQNEQETTKRLGASVLADDKPKDHICPNLLPLPMGPPSAQSTKAAVDTPPMKSEPLQPAASSLTAPTGLDLLIRSRKEAADSSAKANTLQHQQPSTEATEASATVTTQPSKAPAHTPSVELTQHTTQTEPADVVTHESVHGLVLGASALGKRKAPGFDEDTEHEAELRYQLMEIDLEKKRIGVIRKLRDLEWKKRVGGKVEESGMLRKKVGYYEEKSEFTRSGGSVYSWELKARITRTLEATEDEYFTLTLALSKKFRWHSASAICVVVRIGIQGQPNRVITFVAFADKLSTRDGELEEEEIIAERCGYSPAKVHAGTAAETAGGRNISVNNPAPSEDQVDGTQEREQPHRRLLAAGNLRPRAHEATKESELGVGNAPVCPLMGNTGGHTVNHPYEDVRSADYVPGFTEANHTVHTQKKRTPEVRDDGVKPQHSYAALIGYAILRSPNRRLTCAQIYRWISENFTFYKMSEPRWQSSVRTHLSTHKSFVRQERPKSDPGKGDYWTIVRGEDRDLLEIPLQRITYPEHATGIAGQSLETYETRPTVMRPESRVTLPPLAAITPRQQSQQAQSLASTVHEDGDRTELTAPLNPQPPVRPQPTVIDLTRDEKPVVIKQEPRGLNTQEYQVPTVEEEDDEDELQDRMEEVGLKRQEVELRRKMRELKKKKQRRVVATQEG</sequence>
<dbReference type="PANTHER" id="PTHR46078">
    <property type="entry name" value="FORKHEAD BOX PROTEIN J2 FAMILY MEMBER"/>
    <property type="match status" value="1"/>
</dbReference>
<dbReference type="CDD" id="cd00059">
    <property type="entry name" value="FH_FOX"/>
    <property type="match status" value="1"/>
</dbReference>
<evidence type="ECO:0000256" key="4">
    <source>
        <dbReference type="ARBA" id="ARBA00023163"/>
    </source>
</evidence>
<feature type="compositionally biased region" description="Polar residues" evidence="7">
    <location>
        <begin position="195"/>
        <end position="205"/>
    </location>
</feature>
<feature type="region of interest" description="Disordered" evidence="7">
    <location>
        <begin position="188"/>
        <end position="239"/>
    </location>
</feature>
<dbReference type="PROSITE" id="PS50039">
    <property type="entry name" value="FORK_HEAD_3"/>
    <property type="match status" value="1"/>
</dbReference>
<dbReference type="Pfam" id="PF00250">
    <property type="entry name" value="Forkhead"/>
    <property type="match status" value="1"/>
</dbReference>
<feature type="compositionally biased region" description="Low complexity" evidence="7">
    <location>
        <begin position="59"/>
        <end position="73"/>
    </location>
</feature>
<dbReference type="OrthoDB" id="5954824at2759"/>
<evidence type="ECO:0000313" key="10">
    <source>
        <dbReference type="Proteomes" id="UP000310066"/>
    </source>
</evidence>
<dbReference type="Gene3D" id="1.10.10.10">
    <property type="entry name" value="Winged helix-like DNA-binding domain superfamily/Winged helix DNA-binding domain"/>
    <property type="match status" value="1"/>
</dbReference>
<dbReference type="GO" id="GO:0005634">
    <property type="term" value="C:nucleus"/>
    <property type="evidence" value="ECO:0007669"/>
    <property type="project" value="UniProtKB-SubCell"/>
</dbReference>
<dbReference type="FunFam" id="1.10.10.10:FF:000260">
    <property type="entry name" value="Forkhead transcription factor (Sep1)"/>
    <property type="match status" value="1"/>
</dbReference>
<dbReference type="InterPro" id="IPR036388">
    <property type="entry name" value="WH-like_DNA-bd_sf"/>
</dbReference>
<dbReference type="InterPro" id="IPR001766">
    <property type="entry name" value="Fork_head_dom"/>
</dbReference>
<feature type="region of interest" description="Disordered" evidence="7">
    <location>
        <begin position="672"/>
        <end position="711"/>
    </location>
</feature>
<feature type="compositionally biased region" description="Acidic residues" evidence="7">
    <location>
        <begin position="741"/>
        <end position="750"/>
    </location>
</feature>
<keyword evidence="4" id="KW-0804">Transcription</keyword>
<dbReference type="GO" id="GO:0001228">
    <property type="term" value="F:DNA-binding transcription activator activity, RNA polymerase II-specific"/>
    <property type="evidence" value="ECO:0007669"/>
    <property type="project" value="UniProtKB-ARBA"/>
</dbReference>
<evidence type="ECO:0000256" key="3">
    <source>
        <dbReference type="ARBA" id="ARBA00023125"/>
    </source>
</evidence>
<evidence type="ECO:0000256" key="6">
    <source>
        <dbReference type="PROSITE-ProRule" id="PRU00089"/>
    </source>
</evidence>
<organism evidence="9 10">
    <name type="scientific">Friedmanniomyces endolithicus</name>
    <dbReference type="NCBI Taxonomy" id="329885"/>
    <lineage>
        <taxon>Eukaryota</taxon>
        <taxon>Fungi</taxon>
        <taxon>Dikarya</taxon>
        <taxon>Ascomycota</taxon>
        <taxon>Pezizomycotina</taxon>
        <taxon>Dothideomycetes</taxon>
        <taxon>Dothideomycetidae</taxon>
        <taxon>Mycosphaerellales</taxon>
        <taxon>Teratosphaeriaceae</taxon>
        <taxon>Friedmanniomyces</taxon>
    </lineage>
</organism>
<evidence type="ECO:0000256" key="7">
    <source>
        <dbReference type="SAM" id="MobiDB-lite"/>
    </source>
</evidence>
<name>A0A4U0USP7_9PEZI</name>
<feature type="region of interest" description="Disordered" evidence="7">
    <location>
        <begin position="52"/>
        <end position="92"/>
    </location>
</feature>
<dbReference type="SUPFAM" id="SSF46785">
    <property type="entry name" value="Winged helix' DNA-binding domain"/>
    <property type="match status" value="1"/>
</dbReference>
<proteinExistence type="predicted"/>
<gene>
    <name evidence="9" type="ORF">B0A54_11047</name>
</gene>
<comment type="caution">
    <text evidence="9">The sequence shown here is derived from an EMBL/GenBank/DDBJ whole genome shotgun (WGS) entry which is preliminary data.</text>
</comment>
<comment type="subcellular location">
    <subcellularLocation>
        <location evidence="1 6">Nucleus</location>
    </subcellularLocation>
</comment>
<dbReference type="AlphaFoldDB" id="A0A4U0USP7"/>
<evidence type="ECO:0000256" key="5">
    <source>
        <dbReference type="ARBA" id="ARBA00023242"/>
    </source>
</evidence>
<accession>A0A4U0USP7</accession>
<dbReference type="GO" id="GO:0000978">
    <property type="term" value="F:RNA polymerase II cis-regulatory region sequence-specific DNA binding"/>
    <property type="evidence" value="ECO:0007669"/>
    <property type="project" value="TreeGrafter"/>
</dbReference>
<evidence type="ECO:0000313" key="9">
    <source>
        <dbReference type="EMBL" id="TKA38035.1"/>
    </source>
</evidence>
<feature type="region of interest" description="Disordered" evidence="7">
    <location>
        <begin position="733"/>
        <end position="756"/>
    </location>
</feature>
<dbReference type="SMART" id="SM00339">
    <property type="entry name" value="FH"/>
    <property type="match status" value="1"/>
</dbReference>
<dbReference type="InterPro" id="IPR045912">
    <property type="entry name" value="FOXJ2/3-like"/>
</dbReference>
<keyword evidence="2" id="KW-0805">Transcription regulation</keyword>
<dbReference type="PROSITE" id="PS00657">
    <property type="entry name" value="FORK_HEAD_1"/>
    <property type="match status" value="1"/>
</dbReference>
<feature type="region of interest" description="Disordered" evidence="7">
    <location>
        <begin position="429"/>
        <end position="460"/>
    </location>
</feature>
<protein>
    <recommendedName>
        <fullName evidence="8">Fork-head domain-containing protein</fullName>
    </recommendedName>
</protein>
<evidence type="ECO:0000259" key="8">
    <source>
        <dbReference type="PROSITE" id="PS50039"/>
    </source>
</evidence>
<dbReference type="STRING" id="329885.A0A4U0USP7"/>
<feature type="compositionally biased region" description="Low complexity" evidence="7">
    <location>
        <begin position="675"/>
        <end position="685"/>
    </location>
</feature>
<dbReference type="InterPro" id="IPR018122">
    <property type="entry name" value="TF_fork_head_CS_1"/>
</dbReference>
<keyword evidence="3 6" id="KW-0238">DNA-binding</keyword>
<dbReference type="PANTHER" id="PTHR46078:SF2">
    <property type="entry name" value="FORK-HEAD DOMAIN-CONTAINING PROTEIN"/>
    <property type="match status" value="1"/>
</dbReference>